<accession>A0A8S2UH00</accession>
<sequence length="42" mass="4934">MPTNFPWIMKEGINSSIDMIFQDYDDPEEDNTIPYRVNIVSP</sequence>
<organism evidence="1 2">
    <name type="scientific">Rotaria magnacalcarata</name>
    <dbReference type="NCBI Taxonomy" id="392030"/>
    <lineage>
        <taxon>Eukaryota</taxon>
        <taxon>Metazoa</taxon>
        <taxon>Spiralia</taxon>
        <taxon>Gnathifera</taxon>
        <taxon>Rotifera</taxon>
        <taxon>Eurotatoria</taxon>
        <taxon>Bdelloidea</taxon>
        <taxon>Philodinida</taxon>
        <taxon>Philodinidae</taxon>
        <taxon>Rotaria</taxon>
    </lineage>
</organism>
<dbReference type="AlphaFoldDB" id="A0A8S2UH00"/>
<reference evidence="1" key="1">
    <citation type="submission" date="2021-02" db="EMBL/GenBank/DDBJ databases">
        <authorList>
            <person name="Nowell W R."/>
        </authorList>
    </citation>
    <scope>NUCLEOTIDE SEQUENCE</scope>
</reference>
<dbReference type="Proteomes" id="UP000676336">
    <property type="component" value="Unassembled WGS sequence"/>
</dbReference>
<dbReference type="EMBL" id="CAJOBI010045170">
    <property type="protein sequence ID" value="CAF4344072.1"/>
    <property type="molecule type" value="Genomic_DNA"/>
</dbReference>
<name>A0A8S2UH00_9BILA</name>
<feature type="non-terminal residue" evidence="1">
    <location>
        <position position="1"/>
    </location>
</feature>
<evidence type="ECO:0000313" key="1">
    <source>
        <dbReference type="EMBL" id="CAF4344072.1"/>
    </source>
</evidence>
<gene>
    <name evidence="1" type="ORF">SMN809_LOCUS27935</name>
</gene>
<proteinExistence type="predicted"/>
<comment type="caution">
    <text evidence="1">The sequence shown here is derived from an EMBL/GenBank/DDBJ whole genome shotgun (WGS) entry which is preliminary data.</text>
</comment>
<evidence type="ECO:0000313" key="2">
    <source>
        <dbReference type="Proteomes" id="UP000676336"/>
    </source>
</evidence>
<protein>
    <submittedName>
        <fullName evidence="1">Uncharacterized protein</fullName>
    </submittedName>
</protein>